<evidence type="ECO:0000313" key="7">
    <source>
        <dbReference type="Proteomes" id="UP000590564"/>
    </source>
</evidence>
<protein>
    <submittedName>
        <fullName evidence="3">Iron complex transport system substrate-binding protein</fullName>
    </submittedName>
    <submittedName>
        <fullName evidence="2">Putative ABC transporter solute-binding protein YclQ</fullName>
    </submittedName>
</protein>
<reference evidence="5" key="1">
    <citation type="journal article" date="2018" name="Genome Announc.">
        <title>Complete Genome Sequence of the Methanococcus maripaludis Type Strain JJ (DSM 2067), a Model for Selenoprotein Synthesis in Archaea.</title>
        <authorList>
            <person name="Poehlein A."/>
            <person name="Heym D."/>
            <person name="Quitzke V."/>
            <person name="Fersch J."/>
            <person name="Daniel R."/>
            <person name="Rother M."/>
        </authorList>
    </citation>
    <scope>NUCLEOTIDE SEQUENCE [LARGE SCALE GENOMIC DNA]</scope>
    <source>
        <strain evidence="5">DSM 2067</strain>
    </source>
</reference>
<accession>A0A2L1CCE8</accession>
<name>A0A2L1CCE8_METMI</name>
<dbReference type="PANTHER" id="PTHR30535">
    <property type="entry name" value="VITAMIN B12-BINDING PROTEIN"/>
    <property type="match status" value="1"/>
</dbReference>
<evidence type="ECO:0000313" key="2">
    <source>
        <dbReference type="EMBL" id="AVB77035.1"/>
    </source>
</evidence>
<dbReference type="CDD" id="cd01147">
    <property type="entry name" value="HemV-2"/>
    <property type="match status" value="1"/>
</dbReference>
<dbReference type="KEGG" id="mmad:MMJJ_16640"/>
<evidence type="ECO:0000313" key="5">
    <source>
        <dbReference type="Proteomes" id="UP000239462"/>
    </source>
</evidence>
<dbReference type="SUPFAM" id="SSF53807">
    <property type="entry name" value="Helical backbone' metal receptor"/>
    <property type="match status" value="1"/>
</dbReference>
<evidence type="ECO:0000313" key="3">
    <source>
        <dbReference type="EMBL" id="MBA2863547.1"/>
    </source>
</evidence>
<dbReference type="PROSITE" id="PS50983">
    <property type="entry name" value="FE_B12_PBP"/>
    <property type="match status" value="1"/>
</dbReference>
<dbReference type="Proteomes" id="UP000239462">
    <property type="component" value="Chromosome"/>
</dbReference>
<dbReference type="EMBL" id="CP026606">
    <property type="protein sequence ID" value="AVB77035.1"/>
    <property type="molecule type" value="Genomic_DNA"/>
</dbReference>
<dbReference type="AlphaFoldDB" id="A0A2L1CCE8"/>
<dbReference type="PANTHER" id="PTHR30535:SF34">
    <property type="entry name" value="MOLYBDATE-BINDING PROTEIN MOLA"/>
    <property type="match status" value="1"/>
</dbReference>
<dbReference type="EMBL" id="JACDUO010000001">
    <property type="protein sequence ID" value="MBA2863547.1"/>
    <property type="molecule type" value="Genomic_DNA"/>
</dbReference>
<dbReference type="Proteomes" id="UP000590564">
    <property type="component" value="Unassembled WGS sequence"/>
</dbReference>
<dbReference type="Gene3D" id="3.40.50.1980">
    <property type="entry name" value="Nitrogenase molybdenum iron protein domain"/>
    <property type="match status" value="2"/>
</dbReference>
<evidence type="ECO:0000313" key="6">
    <source>
        <dbReference type="Proteomes" id="UP000567099"/>
    </source>
</evidence>
<dbReference type="GeneID" id="36102749"/>
<dbReference type="Proteomes" id="UP000567099">
    <property type="component" value="Unassembled WGS sequence"/>
</dbReference>
<organism evidence="2 5">
    <name type="scientific">Methanococcus maripaludis</name>
    <name type="common">Methanococcus deltae</name>
    <dbReference type="NCBI Taxonomy" id="39152"/>
    <lineage>
        <taxon>Archaea</taxon>
        <taxon>Methanobacteriati</taxon>
        <taxon>Methanobacteriota</taxon>
        <taxon>Methanomada group</taxon>
        <taxon>Methanococci</taxon>
        <taxon>Methanococcales</taxon>
        <taxon>Methanococcaceae</taxon>
        <taxon>Methanococcus</taxon>
    </lineage>
</organism>
<sequence length="375" mass="41236">MYKKICTLIIASLMILTVAICGCTESTGGTTESNEEITTITVVDAAGRTVEVPKNPGKIIALSCALREVVYLQSQEKVVGIEYREASKEIDGTFPSGLELPYLAAYPELMDLPVVNSGNSVNFEEIAILNPDVIFVGTSGAANADNIQTKSGIPVVVVYVATVGTDVQNEKYYETLRIMGEVLGKEERTEELISIINEYENDLASRTENIPEDEKPTVYVAGRPYCGVHGLDGTDPHWPSFELLNANNVASEVSDVSEGITINKEQVLEWDPEYIFVSEASINLINEDLNDPAYRGLNAFKNGNIYGVPPYCWYSFNKGTGIANAYFVGKTIYPEQFSDINVEEKADEIYEKFLGKPVYSVMEGQFGGYTKLNLN</sequence>
<dbReference type="InterPro" id="IPR050902">
    <property type="entry name" value="ABC_Transporter_SBP"/>
</dbReference>
<dbReference type="EMBL" id="JACHED010000001">
    <property type="protein sequence ID" value="MBB6496448.1"/>
    <property type="molecule type" value="Genomic_DNA"/>
</dbReference>
<dbReference type="InterPro" id="IPR002491">
    <property type="entry name" value="ABC_transptr_periplasmic_BD"/>
</dbReference>
<gene>
    <name evidence="2" type="primary">yclQ</name>
    <name evidence="3" type="ORF">HNP94_000547</name>
    <name evidence="4" type="ORF">HNP96_000469</name>
    <name evidence="2" type="ORF">MMJJ_16640</name>
</gene>
<reference evidence="2" key="2">
    <citation type="submission" date="2018-02" db="EMBL/GenBank/DDBJ databases">
        <title>Complete genome sequence of the Methanococcus maripaludis type strain JJ (DSM 2067), a model for selenoprotein synthesis in Archaea.</title>
        <authorList>
            <person name="Poehlein A."/>
            <person name="Heym D."/>
            <person name="Quitzke V."/>
            <person name="Fersch J."/>
            <person name="Daniel R."/>
            <person name="Rother M."/>
        </authorList>
    </citation>
    <scope>NUCLEOTIDE SEQUENCE [LARGE SCALE GENOMIC DNA]</scope>
    <source>
        <strain evidence="2">DSM 2067</strain>
    </source>
</reference>
<dbReference type="RefSeq" id="WP_104838409.1">
    <property type="nucleotide sequence ID" value="NZ_CP026606.1"/>
</dbReference>
<reference evidence="3 6" key="3">
    <citation type="submission" date="2020-07" db="EMBL/GenBank/DDBJ databases">
        <title>Genomic Encyclopedia of Type Strains, Phase IV (KMG-V): Genome sequencing to study the core and pangenomes of soil and plant-associated prokaryotes.</title>
        <authorList>
            <person name="Whitman W."/>
        </authorList>
    </citation>
    <scope>NUCLEOTIDE SEQUENCE [LARGE SCALE GENOMIC DNA]</scope>
    <source>
        <strain evidence="3 6">C13</strain>
        <strain evidence="4 7">D1</strain>
    </source>
</reference>
<dbReference type="PROSITE" id="PS51257">
    <property type="entry name" value="PROKAR_LIPOPROTEIN"/>
    <property type="match status" value="1"/>
</dbReference>
<evidence type="ECO:0000313" key="4">
    <source>
        <dbReference type="EMBL" id="MBB6496448.1"/>
    </source>
</evidence>
<evidence type="ECO:0000259" key="1">
    <source>
        <dbReference type="PROSITE" id="PS50983"/>
    </source>
</evidence>
<proteinExistence type="predicted"/>
<dbReference type="Pfam" id="PF01497">
    <property type="entry name" value="Peripla_BP_2"/>
    <property type="match status" value="1"/>
</dbReference>
<feature type="domain" description="Fe/B12 periplasmic-binding" evidence="1">
    <location>
        <begin position="58"/>
        <end position="336"/>
    </location>
</feature>